<dbReference type="GO" id="GO:0003676">
    <property type="term" value="F:nucleic acid binding"/>
    <property type="evidence" value="ECO:0007669"/>
    <property type="project" value="InterPro"/>
</dbReference>
<dbReference type="InterPro" id="IPR001584">
    <property type="entry name" value="Integrase_cat-core"/>
</dbReference>
<dbReference type="InterPro" id="IPR036397">
    <property type="entry name" value="RNaseH_sf"/>
</dbReference>
<feature type="domain" description="Integrase catalytic" evidence="2">
    <location>
        <begin position="31"/>
        <end position="128"/>
    </location>
</feature>
<dbReference type="InterPro" id="IPR050951">
    <property type="entry name" value="Retrovirus_Pol_polyprotein"/>
</dbReference>
<reference evidence="3" key="1">
    <citation type="submission" date="2023-06" db="EMBL/GenBank/DDBJ databases">
        <title>Male Hemibagrus guttatus genome.</title>
        <authorList>
            <person name="Bian C."/>
        </authorList>
    </citation>
    <scope>NUCLEOTIDE SEQUENCE</scope>
    <source>
        <strain evidence="3">Male_cb2023</strain>
        <tissue evidence="3">Muscle</tissue>
    </source>
</reference>
<evidence type="ECO:0000259" key="2">
    <source>
        <dbReference type="PROSITE" id="PS50994"/>
    </source>
</evidence>
<proteinExistence type="predicted"/>
<dbReference type="GO" id="GO:0015074">
    <property type="term" value="P:DNA integration"/>
    <property type="evidence" value="ECO:0007669"/>
    <property type="project" value="InterPro"/>
</dbReference>
<dbReference type="SUPFAM" id="SSF53098">
    <property type="entry name" value="Ribonuclease H-like"/>
    <property type="match status" value="1"/>
</dbReference>
<dbReference type="Pfam" id="PF24626">
    <property type="entry name" value="SH3_Tf2-1"/>
    <property type="match status" value="1"/>
</dbReference>
<comment type="caution">
    <text evidence="3">The sequence shown here is derived from an EMBL/GenBank/DDBJ whole genome shotgun (WGS) entry which is preliminary data.</text>
</comment>
<evidence type="ECO:0000256" key="1">
    <source>
        <dbReference type="SAM" id="MobiDB-lite"/>
    </source>
</evidence>
<dbReference type="PANTHER" id="PTHR37984:SF5">
    <property type="entry name" value="PROTEIN NYNRIN-LIKE"/>
    <property type="match status" value="1"/>
</dbReference>
<sequence length="270" mass="30798">MNTVPLQAPSPVFYEPSKQPLPCSTAVFCNYGLPEDIVSEHDPQFISRVWHAFCRQLGINIIPSLGYCPLLNGQAARLNQEIGRFLRTYCSREQRRWSKFLPWAEYAQNSLTHSSTGLMPFQCILGYQPPLFPWSGEPSDVPAVDWVRQSQELWEWAHVRLQRAGRRHKLQAVTLIGQHPTYRVGQLVWLSTKNLNLRITCRKLSPKFVGPFEIVRQVNPVSYCLRLPWTYRICPMFHISLLKPAHDRQPTDPAGSETPPSPDIDGAPGA</sequence>
<dbReference type="EMBL" id="JAUCMX010000007">
    <property type="protein sequence ID" value="KAK3540659.1"/>
    <property type="molecule type" value="Genomic_DNA"/>
</dbReference>
<keyword evidence="4" id="KW-1185">Reference proteome</keyword>
<organism evidence="3 4">
    <name type="scientific">Hemibagrus guttatus</name>
    <dbReference type="NCBI Taxonomy" id="175788"/>
    <lineage>
        <taxon>Eukaryota</taxon>
        <taxon>Metazoa</taxon>
        <taxon>Chordata</taxon>
        <taxon>Craniata</taxon>
        <taxon>Vertebrata</taxon>
        <taxon>Euteleostomi</taxon>
        <taxon>Actinopterygii</taxon>
        <taxon>Neopterygii</taxon>
        <taxon>Teleostei</taxon>
        <taxon>Ostariophysi</taxon>
        <taxon>Siluriformes</taxon>
        <taxon>Bagridae</taxon>
        <taxon>Hemibagrus</taxon>
    </lineage>
</organism>
<dbReference type="PROSITE" id="PS50994">
    <property type="entry name" value="INTEGRASE"/>
    <property type="match status" value="1"/>
</dbReference>
<accession>A0AAE0V8S5</accession>
<evidence type="ECO:0000313" key="4">
    <source>
        <dbReference type="Proteomes" id="UP001274896"/>
    </source>
</evidence>
<gene>
    <name evidence="3" type="ORF">QTP70_034514</name>
</gene>
<evidence type="ECO:0000313" key="3">
    <source>
        <dbReference type="EMBL" id="KAK3540659.1"/>
    </source>
</evidence>
<dbReference type="AlphaFoldDB" id="A0AAE0V8S5"/>
<dbReference type="InterPro" id="IPR012337">
    <property type="entry name" value="RNaseH-like_sf"/>
</dbReference>
<dbReference type="Gene3D" id="3.30.420.10">
    <property type="entry name" value="Ribonuclease H-like superfamily/Ribonuclease H"/>
    <property type="match status" value="1"/>
</dbReference>
<dbReference type="Proteomes" id="UP001274896">
    <property type="component" value="Unassembled WGS sequence"/>
</dbReference>
<dbReference type="PANTHER" id="PTHR37984">
    <property type="entry name" value="PROTEIN CBG26694"/>
    <property type="match status" value="1"/>
</dbReference>
<protein>
    <recommendedName>
        <fullName evidence="2">Integrase catalytic domain-containing protein</fullName>
    </recommendedName>
</protein>
<dbReference type="InterPro" id="IPR056924">
    <property type="entry name" value="SH3_Tf2-1"/>
</dbReference>
<name>A0AAE0V8S5_9TELE</name>
<feature type="region of interest" description="Disordered" evidence="1">
    <location>
        <begin position="245"/>
        <end position="270"/>
    </location>
</feature>